<comment type="pathway">
    <text evidence="2">Organic acid metabolism; glycolate biosynthesis; glycolate from 2-phosphoglycolate: step 1/1.</text>
</comment>
<dbReference type="PROSITE" id="PS01228">
    <property type="entry name" value="COF_1"/>
    <property type="match status" value="1"/>
</dbReference>
<comment type="catalytic activity">
    <reaction evidence="1">
        <text>2-phosphoglycolate + H2O = glycolate + phosphate</text>
        <dbReference type="Rhea" id="RHEA:14369"/>
        <dbReference type="ChEBI" id="CHEBI:15377"/>
        <dbReference type="ChEBI" id="CHEBI:29805"/>
        <dbReference type="ChEBI" id="CHEBI:43474"/>
        <dbReference type="ChEBI" id="CHEBI:58033"/>
        <dbReference type="EC" id="3.1.3.18"/>
    </reaction>
</comment>
<reference evidence="5" key="1">
    <citation type="submission" date="2020-05" db="EMBL/GenBank/DDBJ databases">
        <authorList>
            <person name="Delgado-Blas J."/>
        </authorList>
    </citation>
    <scope>NUCLEOTIDE SEQUENCE</scope>
    <source>
        <strain evidence="5">BB1454</strain>
    </source>
</reference>
<dbReference type="GO" id="GO:0008967">
    <property type="term" value="F:phosphoglycolate phosphatase activity"/>
    <property type="evidence" value="ECO:0007669"/>
    <property type="project" value="UniProtKB-EC"/>
</dbReference>
<evidence type="ECO:0000256" key="3">
    <source>
        <dbReference type="ARBA" id="ARBA00006171"/>
    </source>
</evidence>
<dbReference type="SFLD" id="SFLDG01129">
    <property type="entry name" value="C1.5:_HAD__Beta-PGM__Phosphata"/>
    <property type="match status" value="1"/>
</dbReference>
<protein>
    <recommendedName>
        <fullName evidence="4">phosphoglycolate phosphatase</fullName>
        <ecNumber evidence="4">3.1.3.18</ecNumber>
    </recommendedName>
</protein>
<dbReference type="InterPro" id="IPR023214">
    <property type="entry name" value="HAD_sf"/>
</dbReference>
<keyword evidence="5" id="KW-0378">Hydrolase</keyword>
<dbReference type="PANTHER" id="PTHR43434">
    <property type="entry name" value="PHOSPHOGLYCOLATE PHOSPHATASE"/>
    <property type="match status" value="1"/>
</dbReference>
<comment type="similarity">
    <text evidence="3">Belongs to the HAD-like hydrolase superfamily. CbbY/CbbZ/Gph/YieH family.</text>
</comment>
<dbReference type="InterPro" id="IPR006439">
    <property type="entry name" value="HAD-SF_hydro_IA"/>
</dbReference>
<evidence type="ECO:0000313" key="5">
    <source>
        <dbReference type="EMBL" id="CAB5666000.1"/>
    </source>
</evidence>
<dbReference type="NCBIfam" id="TIGR01509">
    <property type="entry name" value="HAD-SF-IA-v3"/>
    <property type="match status" value="1"/>
</dbReference>
<dbReference type="InterPro" id="IPR041492">
    <property type="entry name" value="HAD_2"/>
</dbReference>
<dbReference type="EC" id="3.1.3.18" evidence="4"/>
<evidence type="ECO:0000256" key="4">
    <source>
        <dbReference type="ARBA" id="ARBA00013078"/>
    </source>
</evidence>
<sequence length="284" mass="30609">MARVEPGFQRWIDLNGAFDVRDALIFLNQPGGRPKPAVLQAGPSRSTIDRMTGMDHTLQPMDWTGVRAMVFDMDGTLLNTEHAIVTAASQTLVQLGHAPLPAAYRMPNMFGTAADLMADVLKERQLPMPQAGKAQLGQWFEHHYAQQPPHGAPLYAGVRAWLQAARDQGLALAVCTNKQHALALKGLEAAGILDLFQVVTGRDSCGVAKPAPDPLLFTLGHLHVPPDAAVFFGDTHADAACAQAAGVRFAWFTAGFGTDLVRQYPRVLDFADYRGLPLPTAALA</sequence>
<dbReference type="GO" id="GO:0005829">
    <property type="term" value="C:cytosol"/>
    <property type="evidence" value="ECO:0007669"/>
    <property type="project" value="TreeGrafter"/>
</dbReference>
<dbReference type="SUPFAM" id="SSF56784">
    <property type="entry name" value="HAD-like"/>
    <property type="match status" value="1"/>
</dbReference>
<gene>
    <name evidence="5" type="primary">gph_1</name>
    <name evidence="5" type="ORF">GHA_00589</name>
</gene>
<dbReference type="Gene3D" id="1.10.150.240">
    <property type="entry name" value="Putative phosphatase, domain 2"/>
    <property type="match status" value="1"/>
</dbReference>
<comment type="caution">
    <text evidence="5">The sequence shown here is derived from an EMBL/GenBank/DDBJ whole genome shotgun (WGS) entry which is preliminary data.</text>
</comment>
<evidence type="ECO:0000313" key="6">
    <source>
        <dbReference type="Proteomes" id="UP000834458"/>
    </source>
</evidence>
<dbReference type="Pfam" id="PF13419">
    <property type="entry name" value="HAD_2"/>
    <property type="match status" value="1"/>
</dbReference>
<dbReference type="PANTHER" id="PTHR43434:SF1">
    <property type="entry name" value="PHOSPHOGLYCOLATE PHOSPHATASE"/>
    <property type="match status" value="1"/>
</dbReference>
<organism evidence="5 6">
    <name type="scientific">Comamonas aquatica</name>
    <dbReference type="NCBI Taxonomy" id="225991"/>
    <lineage>
        <taxon>Bacteria</taxon>
        <taxon>Pseudomonadati</taxon>
        <taxon>Pseudomonadota</taxon>
        <taxon>Betaproteobacteria</taxon>
        <taxon>Burkholderiales</taxon>
        <taxon>Comamonadaceae</taxon>
        <taxon>Comamonas</taxon>
    </lineage>
</organism>
<proteinExistence type="inferred from homology"/>
<evidence type="ECO:0000256" key="1">
    <source>
        <dbReference type="ARBA" id="ARBA00000830"/>
    </source>
</evidence>
<dbReference type="EMBL" id="CAHPSC010000005">
    <property type="protein sequence ID" value="CAB5666000.1"/>
    <property type="molecule type" value="Genomic_DNA"/>
</dbReference>
<name>A0AA35D4L7_9BURK</name>
<dbReference type="Proteomes" id="UP000834458">
    <property type="component" value="Unassembled WGS sequence"/>
</dbReference>
<dbReference type="Gene3D" id="3.40.50.1000">
    <property type="entry name" value="HAD superfamily/HAD-like"/>
    <property type="match status" value="1"/>
</dbReference>
<dbReference type="InterPro" id="IPR023198">
    <property type="entry name" value="PGP-like_dom2"/>
</dbReference>
<accession>A0AA35D4L7</accession>
<dbReference type="PRINTS" id="PR00413">
    <property type="entry name" value="HADHALOGNASE"/>
</dbReference>
<dbReference type="InterPro" id="IPR050155">
    <property type="entry name" value="HAD-like_hydrolase_sf"/>
</dbReference>
<dbReference type="AlphaFoldDB" id="A0AA35D4L7"/>
<dbReference type="GO" id="GO:0006281">
    <property type="term" value="P:DNA repair"/>
    <property type="evidence" value="ECO:0007669"/>
    <property type="project" value="TreeGrafter"/>
</dbReference>
<dbReference type="InterPro" id="IPR036412">
    <property type="entry name" value="HAD-like_sf"/>
</dbReference>
<dbReference type="SFLD" id="SFLDG01135">
    <property type="entry name" value="C1.5.6:_HAD__Beta-PGM__Phospha"/>
    <property type="match status" value="1"/>
</dbReference>
<dbReference type="SFLD" id="SFLDS00003">
    <property type="entry name" value="Haloacid_Dehalogenase"/>
    <property type="match status" value="1"/>
</dbReference>
<evidence type="ECO:0000256" key="2">
    <source>
        <dbReference type="ARBA" id="ARBA00004818"/>
    </source>
</evidence>